<organism evidence="7 8">
    <name type="scientific">Aspergillus pseudotamarii</name>
    <dbReference type="NCBI Taxonomy" id="132259"/>
    <lineage>
        <taxon>Eukaryota</taxon>
        <taxon>Fungi</taxon>
        <taxon>Dikarya</taxon>
        <taxon>Ascomycota</taxon>
        <taxon>Pezizomycotina</taxon>
        <taxon>Eurotiomycetes</taxon>
        <taxon>Eurotiomycetidae</taxon>
        <taxon>Eurotiales</taxon>
        <taxon>Aspergillaceae</taxon>
        <taxon>Aspergillus</taxon>
        <taxon>Aspergillus subgen. Circumdati</taxon>
    </lineage>
</organism>
<dbReference type="GO" id="GO:0071949">
    <property type="term" value="F:FAD binding"/>
    <property type="evidence" value="ECO:0007669"/>
    <property type="project" value="InterPro"/>
</dbReference>
<dbReference type="PANTHER" id="PTHR13789">
    <property type="entry name" value="MONOOXYGENASE"/>
    <property type="match status" value="1"/>
</dbReference>
<dbReference type="GeneID" id="43638851"/>
<dbReference type="Proteomes" id="UP000325672">
    <property type="component" value="Unassembled WGS sequence"/>
</dbReference>
<keyword evidence="5" id="KW-0503">Monooxygenase</keyword>
<dbReference type="SUPFAM" id="SSF51905">
    <property type="entry name" value="FAD/NAD(P)-binding domain"/>
    <property type="match status" value="1"/>
</dbReference>
<evidence type="ECO:0000256" key="4">
    <source>
        <dbReference type="ARBA" id="ARBA00023002"/>
    </source>
</evidence>
<dbReference type="RefSeq" id="XP_031913171.1">
    <property type="nucleotide sequence ID" value="XM_032054641.1"/>
</dbReference>
<dbReference type="Gene3D" id="3.50.50.60">
    <property type="entry name" value="FAD/NAD(P)-binding domain"/>
    <property type="match status" value="1"/>
</dbReference>
<evidence type="ECO:0000256" key="2">
    <source>
        <dbReference type="ARBA" id="ARBA00022630"/>
    </source>
</evidence>
<keyword evidence="8" id="KW-1185">Reference proteome</keyword>
<dbReference type="PRINTS" id="PR00420">
    <property type="entry name" value="RNGMNOXGNASE"/>
</dbReference>
<reference evidence="7 8" key="1">
    <citation type="submission" date="2019-04" db="EMBL/GenBank/DDBJ databases">
        <title>Friends and foes A comparative genomics study of 23 Aspergillus species from section Flavi.</title>
        <authorList>
            <consortium name="DOE Joint Genome Institute"/>
            <person name="Kjaerbolling I."/>
            <person name="Vesth T."/>
            <person name="Frisvad J.C."/>
            <person name="Nybo J.L."/>
            <person name="Theobald S."/>
            <person name="Kildgaard S."/>
            <person name="Isbrandt T."/>
            <person name="Kuo A."/>
            <person name="Sato A."/>
            <person name="Lyhne E.K."/>
            <person name="Kogle M.E."/>
            <person name="Wiebenga A."/>
            <person name="Kun R.S."/>
            <person name="Lubbers R.J."/>
            <person name="Makela M.R."/>
            <person name="Barry K."/>
            <person name="Chovatia M."/>
            <person name="Clum A."/>
            <person name="Daum C."/>
            <person name="Haridas S."/>
            <person name="He G."/>
            <person name="LaButti K."/>
            <person name="Lipzen A."/>
            <person name="Mondo S."/>
            <person name="Riley R."/>
            <person name="Salamov A."/>
            <person name="Simmons B.A."/>
            <person name="Magnuson J.K."/>
            <person name="Henrissat B."/>
            <person name="Mortensen U.H."/>
            <person name="Larsen T.O."/>
            <person name="Devries R.P."/>
            <person name="Grigoriev I.V."/>
            <person name="Machida M."/>
            <person name="Baker S.E."/>
            <person name="Andersen M.R."/>
        </authorList>
    </citation>
    <scope>NUCLEOTIDE SEQUENCE [LARGE SCALE GENOMIC DNA]</scope>
    <source>
        <strain evidence="7 8">CBS 117625</strain>
    </source>
</reference>
<keyword evidence="4" id="KW-0560">Oxidoreductase</keyword>
<keyword evidence="2" id="KW-0285">Flavoprotein</keyword>
<feature type="domain" description="FAD-binding" evidence="6">
    <location>
        <begin position="15"/>
        <end position="373"/>
    </location>
</feature>
<dbReference type="OrthoDB" id="16820at2759"/>
<evidence type="ECO:0000256" key="1">
    <source>
        <dbReference type="ARBA" id="ARBA00007992"/>
    </source>
</evidence>
<dbReference type="Pfam" id="PF01494">
    <property type="entry name" value="FAD_binding_3"/>
    <property type="match status" value="1"/>
</dbReference>
<evidence type="ECO:0000259" key="6">
    <source>
        <dbReference type="Pfam" id="PF01494"/>
    </source>
</evidence>
<evidence type="ECO:0000313" key="8">
    <source>
        <dbReference type="Proteomes" id="UP000325672"/>
    </source>
</evidence>
<dbReference type="InterPro" id="IPR002938">
    <property type="entry name" value="FAD-bd"/>
</dbReference>
<dbReference type="InterPro" id="IPR050493">
    <property type="entry name" value="FAD-dep_Monooxygenase_BioMet"/>
</dbReference>
<name>A0A5N6SQZ2_ASPPS</name>
<evidence type="ECO:0000256" key="5">
    <source>
        <dbReference type="ARBA" id="ARBA00023033"/>
    </source>
</evidence>
<accession>A0A5N6SQZ2</accession>
<dbReference type="AlphaFoldDB" id="A0A5N6SQZ2"/>
<proteinExistence type="inferred from homology"/>
<gene>
    <name evidence="7" type="ORF">BDV38DRAFT_247229</name>
</gene>
<dbReference type="EMBL" id="ML743579">
    <property type="protein sequence ID" value="KAE8137108.1"/>
    <property type="molecule type" value="Genomic_DNA"/>
</dbReference>
<dbReference type="InterPro" id="IPR036188">
    <property type="entry name" value="FAD/NAD-bd_sf"/>
</dbReference>
<dbReference type="GO" id="GO:0004497">
    <property type="term" value="F:monooxygenase activity"/>
    <property type="evidence" value="ECO:0007669"/>
    <property type="project" value="UniProtKB-KW"/>
</dbReference>
<comment type="similarity">
    <text evidence="1">Belongs to the paxM FAD-dependent monooxygenase family.</text>
</comment>
<sequence length="440" mass="48568">MSELINRLSLYQPSQAIIIGGGPAGLSTALRLHQTTNIKCSIYELRPEPTTLGGAIGIMPNGLRLFSRLGVYDALHARGSSQSNLVIHSAQGGIVGEQKDMVSYARAQTGFGYLRIKRTDLVDVLLDAVYNAQIPIYFNKRLTTIDDNGDSGVTVRFSDGSADKADIIIGCDGIHSCVRRLYVDPDQKPEYSGFSGLFSLVPTSRLSSSTAAQLSGIGATLTEQGMFMVMLATAAGDEVAWGLSQEVPLPDSGDSRDGWEVYRQKEVNEFKSNMHQILEKVHGNWGDLLRQLVDNTDGIQFYPVYRLPLGGTWYKGRCVLLGDAAHAMQPHAGQGVSMALEDTFLLARLLEDPSRPVVEVYKKFDEIRRPRVNEIYKLASRNVKARKTTGPWVLWSKEVVVGMAFWASWALGLEKWGWGQKHMAYDIDTEEISEGSGIRY</sequence>
<keyword evidence="3" id="KW-0274">FAD</keyword>
<dbReference type="FunFam" id="3.50.50.60:FF:000156">
    <property type="entry name" value="Salicylate hydroxylase, putative"/>
    <property type="match status" value="1"/>
</dbReference>
<evidence type="ECO:0000313" key="7">
    <source>
        <dbReference type="EMBL" id="KAE8137108.1"/>
    </source>
</evidence>
<dbReference type="PANTHER" id="PTHR13789:SF309">
    <property type="entry name" value="PUTATIVE (AFU_ORTHOLOGUE AFUA_6G14510)-RELATED"/>
    <property type="match status" value="1"/>
</dbReference>
<protein>
    <recommendedName>
        <fullName evidence="6">FAD-binding domain-containing protein</fullName>
    </recommendedName>
</protein>
<evidence type="ECO:0000256" key="3">
    <source>
        <dbReference type="ARBA" id="ARBA00022827"/>
    </source>
</evidence>